<evidence type="ECO:0000313" key="8">
    <source>
        <dbReference type="EMBL" id="ACK53868.1"/>
    </source>
</evidence>
<dbReference type="EMBL" id="CP001281">
    <property type="protein sequence ID" value="ACK53868.1"/>
    <property type="molecule type" value="Genomic_DNA"/>
</dbReference>
<keyword evidence="9" id="KW-1185">Reference proteome</keyword>
<evidence type="ECO:0000256" key="7">
    <source>
        <dbReference type="SAM" id="Phobius"/>
    </source>
</evidence>
<dbReference type="PANTHER" id="PTHR34584">
    <property type="entry name" value="NA(+)/H(+) ANTIPORTER SUBUNIT E1"/>
    <property type="match status" value="1"/>
</dbReference>
<comment type="subcellular location">
    <subcellularLocation>
        <location evidence="1">Cell membrane</location>
        <topology evidence="1">Multi-pass membrane protein</topology>
    </subcellularLocation>
</comment>
<dbReference type="GO" id="GO:0008324">
    <property type="term" value="F:monoatomic cation transmembrane transporter activity"/>
    <property type="evidence" value="ECO:0007669"/>
    <property type="project" value="InterPro"/>
</dbReference>
<evidence type="ECO:0000256" key="1">
    <source>
        <dbReference type="ARBA" id="ARBA00004651"/>
    </source>
</evidence>
<name>C4ZJD5_THASP</name>
<dbReference type="AlphaFoldDB" id="C4ZJD5"/>
<evidence type="ECO:0000313" key="9">
    <source>
        <dbReference type="Proteomes" id="UP000002186"/>
    </source>
</evidence>
<keyword evidence="6 7" id="KW-0472">Membrane</keyword>
<dbReference type="Proteomes" id="UP000002186">
    <property type="component" value="Chromosome"/>
</dbReference>
<dbReference type="OrthoDB" id="9807187at2"/>
<reference evidence="8 9" key="2">
    <citation type="journal article" date="2012" name="Stand. Genomic Sci.">
        <title>Complete genome sequence of Thauera aminoaromatica strain MZ1T.</title>
        <authorList>
            <person name="Jiang K."/>
            <person name="Sanseverino J."/>
            <person name="Chauhan A."/>
            <person name="Lucas S."/>
            <person name="Copeland A."/>
            <person name="Lapidus A."/>
            <person name="Del Rio T.G."/>
            <person name="Dalin E."/>
            <person name="Tice H."/>
            <person name="Bruce D."/>
            <person name="Goodwin L."/>
            <person name="Pitluck S."/>
            <person name="Sims D."/>
            <person name="Brettin T."/>
            <person name="Detter J.C."/>
            <person name="Han C."/>
            <person name="Chang Y.J."/>
            <person name="Larimer F."/>
            <person name="Land M."/>
            <person name="Hauser L."/>
            <person name="Kyrpides N.C."/>
            <person name="Mikhailova N."/>
            <person name="Moser S."/>
            <person name="Jegier P."/>
            <person name="Close D."/>
            <person name="Debruyn J.M."/>
            <person name="Wang Y."/>
            <person name="Layton A.C."/>
            <person name="Allen M.S."/>
            <person name="Sayler G.S."/>
        </authorList>
    </citation>
    <scope>NUCLEOTIDE SEQUENCE [LARGE SCALE GENOMIC DNA]</scope>
    <source>
        <strain evidence="8 9">MZ1T</strain>
    </source>
</reference>
<organism evidence="8 9">
    <name type="scientific">Thauera aminoaromatica</name>
    <dbReference type="NCBI Taxonomy" id="164330"/>
    <lineage>
        <taxon>Bacteria</taxon>
        <taxon>Pseudomonadati</taxon>
        <taxon>Pseudomonadota</taxon>
        <taxon>Betaproteobacteria</taxon>
        <taxon>Rhodocyclales</taxon>
        <taxon>Zoogloeaceae</taxon>
        <taxon>Thauera</taxon>
    </lineage>
</organism>
<evidence type="ECO:0000256" key="3">
    <source>
        <dbReference type="ARBA" id="ARBA00022475"/>
    </source>
</evidence>
<dbReference type="HOGENOM" id="CLU_086615_3_1_4"/>
<sequence>MLGLHLLLAIGLAAYADALRPLGVCAAFVAVYVALRLAIDLLGIRRYLRRLELGSAFALWFVGEIFRASVGVARIVLGRAAAPQPAVVAMRLARPDDRFATLLGCLLTLTPGTMALDYRPESGLMYIHALDARTAAEVEAGVREIERRLLRWLDAGAPADAGDATGRDTP</sequence>
<protein>
    <submittedName>
        <fullName evidence="8">Cation antiporter</fullName>
    </submittedName>
</protein>
<feature type="transmembrane region" description="Helical" evidence="7">
    <location>
        <begin position="26"/>
        <end position="44"/>
    </location>
</feature>
<keyword evidence="4 7" id="KW-0812">Transmembrane</keyword>
<evidence type="ECO:0000256" key="6">
    <source>
        <dbReference type="ARBA" id="ARBA00023136"/>
    </source>
</evidence>
<keyword evidence="5 7" id="KW-1133">Transmembrane helix</keyword>
<evidence type="ECO:0000256" key="4">
    <source>
        <dbReference type="ARBA" id="ARBA00022692"/>
    </source>
</evidence>
<reference evidence="9" key="1">
    <citation type="submission" date="2009-05" db="EMBL/GenBank/DDBJ databases">
        <title>Complete sequence of chromosome of Thauera sp. MZ1T.</title>
        <authorList>
            <consortium name="US DOE Joint Genome Institute"/>
            <person name="Lucas S."/>
            <person name="Copeland A."/>
            <person name="Lapidus A."/>
            <person name="Glavina del Rio T."/>
            <person name="Dalin E."/>
            <person name="Tice H."/>
            <person name="Bruce D."/>
            <person name="Goodwin L."/>
            <person name="Pitluck S."/>
            <person name="Sims D."/>
            <person name="Brettin T."/>
            <person name="Detter J.C."/>
            <person name="Han C."/>
            <person name="Larimer F."/>
            <person name="Land M."/>
            <person name="Hauser L."/>
            <person name="Kyrpides N."/>
            <person name="Mikhailova N."/>
            <person name="Sayler G.S."/>
        </authorList>
    </citation>
    <scope>NUCLEOTIDE SEQUENCE [LARGE SCALE GENOMIC DNA]</scope>
    <source>
        <strain evidence="9">MZ1T</strain>
    </source>
</reference>
<evidence type="ECO:0000256" key="5">
    <source>
        <dbReference type="ARBA" id="ARBA00022989"/>
    </source>
</evidence>
<comment type="similarity">
    <text evidence="2">Belongs to the CPA3 antiporters (TC 2.A.63) subunit E family.</text>
</comment>
<proteinExistence type="inferred from homology"/>
<dbReference type="STRING" id="85643.Tmz1t_1109"/>
<dbReference type="InterPro" id="IPR002758">
    <property type="entry name" value="Cation_antiport_E"/>
</dbReference>
<evidence type="ECO:0000256" key="2">
    <source>
        <dbReference type="ARBA" id="ARBA00006228"/>
    </source>
</evidence>
<dbReference type="eggNOG" id="COG1863">
    <property type="taxonomic scope" value="Bacteria"/>
</dbReference>
<dbReference type="PANTHER" id="PTHR34584:SF1">
    <property type="entry name" value="NA(+)_H(+) ANTIPORTER SUBUNIT E1"/>
    <property type="match status" value="1"/>
</dbReference>
<dbReference type="RefSeq" id="WP_012584854.1">
    <property type="nucleotide sequence ID" value="NC_011662.2"/>
</dbReference>
<keyword evidence="3" id="KW-1003">Cell membrane</keyword>
<dbReference type="GO" id="GO:0005886">
    <property type="term" value="C:plasma membrane"/>
    <property type="evidence" value="ECO:0007669"/>
    <property type="project" value="UniProtKB-SubCell"/>
</dbReference>
<dbReference type="Pfam" id="PF01899">
    <property type="entry name" value="MNHE"/>
    <property type="match status" value="1"/>
</dbReference>
<dbReference type="KEGG" id="tmz:Tmz1t_1109"/>
<gene>
    <name evidence="8" type="ordered locus">Tmz1t_1109</name>
</gene>
<accession>C4ZJD5</accession>